<dbReference type="OrthoDB" id="5961210at2759"/>
<evidence type="ECO:0000256" key="1">
    <source>
        <dbReference type="SAM" id="MobiDB-lite"/>
    </source>
</evidence>
<feature type="compositionally biased region" description="Polar residues" evidence="1">
    <location>
        <begin position="51"/>
        <end position="60"/>
    </location>
</feature>
<dbReference type="AlphaFoldDB" id="A0A016V5C0"/>
<reference evidence="3" key="1">
    <citation type="journal article" date="2015" name="Nat. Genet.">
        <title>The genome and transcriptome of the zoonotic hookworm Ancylostoma ceylanicum identify infection-specific gene families.</title>
        <authorList>
            <person name="Schwarz E.M."/>
            <person name="Hu Y."/>
            <person name="Antoshechkin I."/>
            <person name="Miller M.M."/>
            <person name="Sternberg P.W."/>
            <person name="Aroian R.V."/>
        </authorList>
    </citation>
    <scope>NUCLEOTIDE SEQUENCE</scope>
    <source>
        <strain evidence="3">HY135</strain>
    </source>
</reference>
<evidence type="ECO:0000313" key="2">
    <source>
        <dbReference type="EMBL" id="EYC22630.1"/>
    </source>
</evidence>
<accession>A0A016V5C0</accession>
<dbReference type="Proteomes" id="UP000024635">
    <property type="component" value="Unassembled WGS sequence"/>
</dbReference>
<proteinExistence type="predicted"/>
<protein>
    <submittedName>
        <fullName evidence="2">Uncharacterized protein</fullName>
    </submittedName>
</protein>
<sequence>MSCCNSGAITPPVPSRNDDCVSICRRIGAASTFSSRQCLNRQGLYCTRASAPSTSCNTTPTPRPAIAQLHQ</sequence>
<name>A0A016V5C0_9BILA</name>
<organism evidence="2 3">
    <name type="scientific">Ancylostoma ceylanicum</name>
    <dbReference type="NCBI Taxonomy" id="53326"/>
    <lineage>
        <taxon>Eukaryota</taxon>
        <taxon>Metazoa</taxon>
        <taxon>Ecdysozoa</taxon>
        <taxon>Nematoda</taxon>
        <taxon>Chromadorea</taxon>
        <taxon>Rhabditida</taxon>
        <taxon>Rhabditina</taxon>
        <taxon>Rhabditomorpha</taxon>
        <taxon>Strongyloidea</taxon>
        <taxon>Ancylostomatidae</taxon>
        <taxon>Ancylostomatinae</taxon>
        <taxon>Ancylostoma</taxon>
    </lineage>
</organism>
<feature type="region of interest" description="Disordered" evidence="1">
    <location>
        <begin position="51"/>
        <end position="71"/>
    </location>
</feature>
<dbReference type="EMBL" id="JARK01001353">
    <property type="protein sequence ID" value="EYC22630.1"/>
    <property type="molecule type" value="Genomic_DNA"/>
</dbReference>
<evidence type="ECO:0000313" key="3">
    <source>
        <dbReference type="Proteomes" id="UP000024635"/>
    </source>
</evidence>
<gene>
    <name evidence="2" type="primary">Acey_s0017.g3464</name>
    <name evidence="2" type="ORF">Y032_0017g3464</name>
</gene>
<comment type="caution">
    <text evidence="2">The sequence shown here is derived from an EMBL/GenBank/DDBJ whole genome shotgun (WGS) entry which is preliminary data.</text>
</comment>
<keyword evidence="3" id="KW-1185">Reference proteome</keyword>